<evidence type="ECO:0000256" key="8">
    <source>
        <dbReference type="ARBA" id="ARBA00048679"/>
    </source>
</evidence>
<evidence type="ECO:0000256" key="6">
    <source>
        <dbReference type="ARBA" id="ARBA00022840"/>
    </source>
</evidence>
<organism evidence="11 12">
    <name type="scientific">Tenebrio molitor</name>
    <name type="common">Yellow mealworm beetle</name>
    <dbReference type="NCBI Taxonomy" id="7067"/>
    <lineage>
        <taxon>Eukaryota</taxon>
        <taxon>Metazoa</taxon>
        <taxon>Ecdysozoa</taxon>
        <taxon>Arthropoda</taxon>
        <taxon>Hexapoda</taxon>
        <taxon>Insecta</taxon>
        <taxon>Pterygota</taxon>
        <taxon>Neoptera</taxon>
        <taxon>Endopterygota</taxon>
        <taxon>Coleoptera</taxon>
        <taxon>Polyphaga</taxon>
        <taxon>Cucujiformia</taxon>
        <taxon>Tenebrionidae</taxon>
        <taxon>Tenebrio</taxon>
    </lineage>
</organism>
<dbReference type="InterPro" id="IPR001772">
    <property type="entry name" value="KA1_dom"/>
</dbReference>
<keyword evidence="4" id="KW-0547">Nucleotide-binding</keyword>
<gene>
    <name evidence="11" type="ORF">GEV33_013939</name>
</gene>
<dbReference type="Pfam" id="PF02149">
    <property type="entry name" value="KA1"/>
    <property type="match status" value="1"/>
</dbReference>
<dbReference type="EMBL" id="JABDTM020028489">
    <property type="protein sequence ID" value="KAH0808853.1"/>
    <property type="molecule type" value="Genomic_DNA"/>
</dbReference>
<dbReference type="InterPro" id="IPR028375">
    <property type="entry name" value="KA1/Ssp2_C"/>
</dbReference>
<feature type="region of interest" description="Disordered" evidence="9">
    <location>
        <begin position="172"/>
        <end position="193"/>
    </location>
</feature>
<dbReference type="AlphaFoldDB" id="A0A8J6L7K9"/>
<evidence type="ECO:0000256" key="7">
    <source>
        <dbReference type="ARBA" id="ARBA00047899"/>
    </source>
</evidence>
<comment type="catalytic activity">
    <reaction evidence="7">
        <text>L-threonyl-[protein] + ATP = O-phospho-L-threonyl-[protein] + ADP + H(+)</text>
        <dbReference type="Rhea" id="RHEA:46608"/>
        <dbReference type="Rhea" id="RHEA-COMP:11060"/>
        <dbReference type="Rhea" id="RHEA-COMP:11605"/>
        <dbReference type="ChEBI" id="CHEBI:15378"/>
        <dbReference type="ChEBI" id="CHEBI:30013"/>
        <dbReference type="ChEBI" id="CHEBI:30616"/>
        <dbReference type="ChEBI" id="CHEBI:61977"/>
        <dbReference type="ChEBI" id="CHEBI:456216"/>
        <dbReference type="EC" id="2.7.11.1"/>
    </reaction>
</comment>
<evidence type="ECO:0000313" key="11">
    <source>
        <dbReference type="EMBL" id="KAH0808853.1"/>
    </source>
</evidence>
<keyword evidence="12" id="KW-1185">Reference proteome</keyword>
<dbReference type="Proteomes" id="UP000719412">
    <property type="component" value="Unassembled WGS sequence"/>
</dbReference>
<evidence type="ECO:0000256" key="4">
    <source>
        <dbReference type="ARBA" id="ARBA00022741"/>
    </source>
</evidence>
<keyword evidence="5" id="KW-0418">Kinase</keyword>
<feature type="compositionally biased region" description="Low complexity" evidence="9">
    <location>
        <begin position="174"/>
        <end position="188"/>
    </location>
</feature>
<proteinExistence type="predicted"/>
<feature type="region of interest" description="Disordered" evidence="9">
    <location>
        <begin position="25"/>
        <end position="45"/>
    </location>
</feature>
<accession>A0A8J6L7K9</accession>
<comment type="caution">
    <text evidence="11">The sequence shown here is derived from an EMBL/GenBank/DDBJ whole genome shotgun (WGS) entry which is preliminary data.</text>
</comment>
<sequence>MFTSFDYHKHRFPVRLEGAICAPTTRTDQGRIGKRTPLNSETPGSARRVLGSIERSLHKVRHVLTPKRTEGVAQPALLSTKDLCNVSTTQCNDPEYVITELSKAFQRKGFECIRKGFTLRGKVEANVLHPCNGCSFELEICYLPCMGPVTSRSQSCCDTPPKSILKNGPLHFNTPTGGSSSVATPSSSVKKKDRKVELSNKHFAFVGIKRKRLKGDSWCYKRVCEEVLAVTTKDLRQVTESTV</sequence>
<keyword evidence="6" id="KW-0067">ATP-binding</keyword>
<dbReference type="GO" id="GO:0004674">
    <property type="term" value="F:protein serine/threonine kinase activity"/>
    <property type="evidence" value="ECO:0007669"/>
    <property type="project" value="UniProtKB-KW"/>
</dbReference>
<comment type="catalytic activity">
    <reaction evidence="8">
        <text>L-seryl-[protein] + ATP = O-phospho-L-seryl-[protein] + ADP + H(+)</text>
        <dbReference type="Rhea" id="RHEA:17989"/>
        <dbReference type="Rhea" id="RHEA-COMP:9863"/>
        <dbReference type="Rhea" id="RHEA-COMP:11604"/>
        <dbReference type="ChEBI" id="CHEBI:15378"/>
        <dbReference type="ChEBI" id="CHEBI:29999"/>
        <dbReference type="ChEBI" id="CHEBI:30616"/>
        <dbReference type="ChEBI" id="CHEBI:83421"/>
        <dbReference type="ChEBI" id="CHEBI:456216"/>
        <dbReference type="EC" id="2.7.11.1"/>
    </reaction>
</comment>
<feature type="domain" description="KA1" evidence="10">
    <location>
        <begin position="205"/>
        <end position="228"/>
    </location>
</feature>
<reference evidence="11" key="1">
    <citation type="journal article" date="2020" name="J Insects Food Feed">
        <title>The yellow mealworm (Tenebrio molitor) genome: a resource for the emerging insects as food and feed industry.</title>
        <authorList>
            <person name="Eriksson T."/>
            <person name="Andere A."/>
            <person name="Kelstrup H."/>
            <person name="Emery V."/>
            <person name="Picard C."/>
        </authorList>
    </citation>
    <scope>NUCLEOTIDE SEQUENCE</scope>
    <source>
        <strain evidence="11">Stoneville</strain>
        <tissue evidence="11">Whole head</tissue>
    </source>
</reference>
<evidence type="ECO:0000256" key="1">
    <source>
        <dbReference type="ARBA" id="ARBA00012513"/>
    </source>
</evidence>
<protein>
    <recommendedName>
        <fullName evidence="1">non-specific serine/threonine protein kinase</fullName>
        <ecNumber evidence="1">2.7.11.1</ecNumber>
    </recommendedName>
</protein>
<evidence type="ECO:0000256" key="5">
    <source>
        <dbReference type="ARBA" id="ARBA00022777"/>
    </source>
</evidence>
<reference evidence="11" key="2">
    <citation type="submission" date="2021-08" db="EMBL/GenBank/DDBJ databases">
        <authorList>
            <person name="Eriksson T."/>
        </authorList>
    </citation>
    <scope>NUCLEOTIDE SEQUENCE</scope>
    <source>
        <strain evidence="11">Stoneville</strain>
        <tissue evidence="11">Whole head</tissue>
    </source>
</reference>
<evidence type="ECO:0000256" key="2">
    <source>
        <dbReference type="ARBA" id="ARBA00022527"/>
    </source>
</evidence>
<dbReference type="Gene3D" id="3.30.310.80">
    <property type="entry name" value="Kinase associated domain 1, KA1"/>
    <property type="match status" value="1"/>
</dbReference>
<evidence type="ECO:0000256" key="9">
    <source>
        <dbReference type="SAM" id="MobiDB-lite"/>
    </source>
</evidence>
<evidence type="ECO:0000256" key="3">
    <source>
        <dbReference type="ARBA" id="ARBA00022679"/>
    </source>
</evidence>
<keyword evidence="3" id="KW-0808">Transferase</keyword>
<evidence type="ECO:0000313" key="12">
    <source>
        <dbReference type="Proteomes" id="UP000719412"/>
    </source>
</evidence>
<dbReference type="EC" id="2.7.11.1" evidence="1"/>
<dbReference type="SUPFAM" id="SSF103243">
    <property type="entry name" value="KA1-like"/>
    <property type="match status" value="2"/>
</dbReference>
<evidence type="ECO:0000259" key="10">
    <source>
        <dbReference type="Pfam" id="PF02149"/>
    </source>
</evidence>
<keyword evidence="2" id="KW-0723">Serine/threonine-protein kinase</keyword>
<name>A0A8J6L7K9_TENMO</name>
<dbReference type="CDD" id="cd12198">
    <property type="entry name" value="MELK_C"/>
    <property type="match status" value="1"/>
</dbReference>
<dbReference type="GO" id="GO:0005524">
    <property type="term" value="F:ATP binding"/>
    <property type="evidence" value="ECO:0007669"/>
    <property type="project" value="UniProtKB-KW"/>
</dbReference>